<evidence type="ECO:0000313" key="1">
    <source>
        <dbReference type="EMBL" id="WGH78156.1"/>
    </source>
</evidence>
<accession>A0ABY8LA21</accession>
<name>A0ABY8LA21_9RHOB</name>
<proteinExistence type="predicted"/>
<protein>
    <submittedName>
        <fullName evidence="1">Uncharacterized protein</fullName>
    </submittedName>
</protein>
<sequence length="221" mass="23515">MPIEITERAVRCGPHLYHRGLAYRIRLGSYGLRMDPVGPQVWLAPDGAVGARQVIASGIVARKYDLDWDTISHAEMGVFGALGVLTCGGSGVRPFDLNEARRARLKLLRLTVPQDAFATRLAAPAAEARARTSAPECGLHVVTETWSIAAAELADRLPTGPLGPMDLHVAGTELALRAGRGADAPILPLGPGTTFAYAMTRVKAATETGPQARRDGMQRMG</sequence>
<dbReference type="Proteomes" id="UP001243420">
    <property type="component" value="Chromosome"/>
</dbReference>
<dbReference type="EMBL" id="CP122537">
    <property type="protein sequence ID" value="WGH78156.1"/>
    <property type="molecule type" value="Genomic_DNA"/>
</dbReference>
<organism evidence="1 2">
    <name type="scientific">Jannaschia ovalis</name>
    <dbReference type="NCBI Taxonomy" id="3038773"/>
    <lineage>
        <taxon>Bacteria</taxon>
        <taxon>Pseudomonadati</taxon>
        <taxon>Pseudomonadota</taxon>
        <taxon>Alphaproteobacteria</taxon>
        <taxon>Rhodobacterales</taxon>
        <taxon>Roseobacteraceae</taxon>
        <taxon>Jannaschia</taxon>
    </lineage>
</organism>
<gene>
    <name evidence="1" type="ORF">P8627_14135</name>
</gene>
<evidence type="ECO:0000313" key="2">
    <source>
        <dbReference type="Proteomes" id="UP001243420"/>
    </source>
</evidence>
<dbReference type="RefSeq" id="WP_279964860.1">
    <property type="nucleotide sequence ID" value="NZ_CP122537.1"/>
</dbReference>
<reference evidence="1 2" key="1">
    <citation type="submission" date="2023-04" db="EMBL/GenBank/DDBJ databases">
        <title>Jannaschia ovalis sp. nov., a marine bacterium isolated from sea tidal flat.</title>
        <authorList>
            <person name="Kwon D.Y."/>
            <person name="Kim J.-J."/>
        </authorList>
    </citation>
    <scope>NUCLEOTIDE SEQUENCE [LARGE SCALE GENOMIC DNA]</scope>
    <source>
        <strain evidence="1 2">GRR-S6-38</strain>
    </source>
</reference>
<keyword evidence="2" id="KW-1185">Reference proteome</keyword>